<dbReference type="AlphaFoldDB" id="A0A7D7WBX3"/>
<dbReference type="GO" id="GO:0016829">
    <property type="term" value="F:lyase activity"/>
    <property type="evidence" value="ECO:0007669"/>
    <property type="project" value="InterPro"/>
</dbReference>
<evidence type="ECO:0000259" key="1">
    <source>
        <dbReference type="Pfam" id="PF02884"/>
    </source>
</evidence>
<dbReference type="Pfam" id="PF02884">
    <property type="entry name" value="Lyase_8_C"/>
    <property type="match status" value="1"/>
</dbReference>
<gene>
    <name evidence="2" type="ORF">FVO59_11715</name>
</gene>
<evidence type="ECO:0000313" key="3">
    <source>
        <dbReference type="Proteomes" id="UP000515708"/>
    </source>
</evidence>
<dbReference type="EMBL" id="CP043732">
    <property type="protein sequence ID" value="QMU97798.1"/>
    <property type="molecule type" value="Genomic_DNA"/>
</dbReference>
<proteinExistence type="predicted"/>
<feature type="domain" description="Polysaccharide lyase family 8 C-terminal" evidence="1">
    <location>
        <begin position="20"/>
        <end position="81"/>
    </location>
</feature>
<dbReference type="Gene3D" id="2.60.220.10">
    <property type="entry name" value="Polysaccharide lyase family 8-like, C-terminal"/>
    <property type="match status" value="1"/>
</dbReference>
<dbReference type="GO" id="GO:0005576">
    <property type="term" value="C:extracellular region"/>
    <property type="evidence" value="ECO:0007669"/>
    <property type="project" value="InterPro"/>
</dbReference>
<sequence length="174" mass="18115">MLPNMGHSTTFDESDSPTVSVVANNPSAQMISEAGSGLTLANFFAAGSAGGFEASGSCSLAVRTADGRTTVALSGPSRTQTVARVTLPSADGTTVVEADAGVRVFSTSPLTLEFELDGHGHPKRIVLGQRRITLPSPPGCPDHTRPTADARAGWETPVRTPVNRCFPSVRLRGR</sequence>
<organism evidence="2 3">
    <name type="scientific">Microbacterium esteraromaticum</name>
    <dbReference type="NCBI Taxonomy" id="57043"/>
    <lineage>
        <taxon>Bacteria</taxon>
        <taxon>Bacillati</taxon>
        <taxon>Actinomycetota</taxon>
        <taxon>Actinomycetes</taxon>
        <taxon>Micrococcales</taxon>
        <taxon>Microbacteriaceae</taxon>
        <taxon>Microbacterium</taxon>
    </lineage>
</organism>
<name>A0A7D7WBX3_9MICO</name>
<accession>A0A7D7WBX3</accession>
<dbReference type="RefSeq" id="WP_182252798.1">
    <property type="nucleotide sequence ID" value="NZ_CP043732.1"/>
</dbReference>
<reference evidence="2 3" key="1">
    <citation type="journal article" date="2020" name="Front. Microbiol.">
        <title>Design of Bacterial Strain-Specific qPCR Assays Using NGS Data and Publicly Available Resources and Its Application to Track Biocontrol Strains.</title>
        <authorList>
            <person name="Hernandez I."/>
            <person name="Sant C."/>
            <person name="Martinez R."/>
            <person name="Fernandez C."/>
        </authorList>
    </citation>
    <scope>NUCLEOTIDE SEQUENCE [LARGE SCALE GENOMIC DNA]</scope>
    <source>
        <strain evidence="2 3">B24</strain>
    </source>
</reference>
<dbReference type="GO" id="GO:0005975">
    <property type="term" value="P:carbohydrate metabolic process"/>
    <property type="evidence" value="ECO:0007669"/>
    <property type="project" value="InterPro"/>
</dbReference>
<evidence type="ECO:0000313" key="2">
    <source>
        <dbReference type="EMBL" id="QMU97798.1"/>
    </source>
</evidence>
<dbReference type="InterPro" id="IPR011071">
    <property type="entry name" value="Lyase_8-like_C"/>
</dbReference>
<dbReference type="SUPFAM" id="SSF49863">
    <property type="entry name" value="Hyaluronate lyase-like, C-terminal domain"/>
    <property type="match status" value="1"/>
</dbReference>
<dbReference type="InterPro" id="IPR004103">
    <property type="entry name" value="Lyase_8_C"/>
</dbReference>
<dbReference type="Proteomes" id="UP000515708">
    <property type="component" value="Chromosome"/>
</dbReference>
<protein>
    <recommendedName>
        <fullName evidence="1">Polysaccharide lyase family 8 C-terminal domain-containing protein</fullName>
    </recommendedName>
</protein>